<dbReference type="InterPro" id="IPR053793">
    <property type="entry name" value="PB1-like"/>
</dbReference>
<evidence type="ECO:0000256" key="7">
    <source>
        <dbReference type="ARBA" id="ARBA00023163"/>
    </source>
</evidence>
<comment type="function">
    <text evidence="1 10">Aux/IAA proteins are short-lived transcriptional factors that function as repressors of early auxin response genes at low auxin concentrations.</text>
</comment>
<organism evidence="12 13">
    <name type="scientific">Ensete ventricosum</name>
    <name type="common">Abyssinian banana</name>
    <name type="synonym">Musa ensete</name>
    <dbReference type="NCBI Taxonomy" id="4639"/>
    <lineage>
        <taxon>Eukaryota</taxon>
        <taxon>Viridiplantae</taxon>
        <taxon>Streptophyta</taxon>
        <taxon>Embryophyta</taxon>
        <taxon>Tracheophyta</taxon>
        <taxon>Spermatophyta</taxon>
        <taxon>Magnoliopsida</taxon>
        <taxon>Liliopsida</taxon>
        <taxon>Zingiberales</taxon>
        <taxon>Musaceae</taxon>
        <taxon>Ensete</taxon>
    </lineage>
</organism>
<evidence type="ECO:0000259" key="11">
    <source>
        <dbReference type="PROSITE" id="PS51745"/>
    </source>
</evidence>
<keyword evidence="9 10" id="KW-0927">Auxin signaling pathway</keyword>
<evidence type="ECO:0000256" key="1">
    <source>
        <dbReference type="ARBA" id="ARBA00002159"/>
    </source>
</evidence>
<evidence type="ECO:0000256" key="5">
    <source>
        <dbReference type="ARBA" id="ARBA00022491"/>
    </source>
</evidence>
<dbReference type="Proteomes" id="UP000287651">
    <property type="component" value="Unassembled WGS sequence"/>
</dbReference>
<evidence type="ECO:0000256" key="3">
    <source>
        <dbReference type="ARBA" id="ARBA00006728"/>
    </source>
</evidence>
<keyword evidence="6 10" id="KW-0805">Transcription regulation</keyword>
<dbReference type="EMBL" id="AMZH03005178">
    <property type="protein sequence ID" value="RRT67058.1"/>
    <property type="molecule type" value="Genomic_DNA"/>
</dbReference>
<accession>A0A426ZSY4</accession>
<comment type="subunit">
    <text evidence="4 10">Homodimers and heterodimers.</text>
</comment>
<dbReference type="AlphaFoldDB" id="A0A426ZSY4"/>
<evidence type="ECO:0000256" key="2">
    <source>
        <dbReference type="ARBA" id="ARBA00004123"/>
    </source>
</evidence>
<comment type="caution">
    <text evidence="12">The sequence shown here is derived from an EMBL/GenBank/DDBJ whole genome shotgun (WGS) entry which is preliminary data.</text>
</comment>
<dbReference type="Pfam" id="PF02309">
    <property type="entry name" value="AUX_IAA"/>
    <property type="match status" value="2"/>
</dbReference>
<dbReference type="SUPFAM" id="SSF54277">
    <property type="entry name" value="CAD &amp; PB1 domains"/>
    <property type="match status" value="1"/>
</dbReference>
<evidence type="ECO:0000256" key="6">
    <source>
        <dbReference type="ARBA" id="ARBA00023015"/>
    </source>
</evidence>
<dbReference type="PANTHER" id="PTHR31734:SF8">
    <property type="entry name" value="AUXIN-RESPONSIVE PROTEIN IAA24"/>
    <property type="match status" value="1"/>
</dbReference>
<comment type="subcellular location">
    <subcellularLocation>
        <location evidence="2 10">Nucleus</location>
    </subcellularLocation>
</comment>
<keyword evidence="5 10" id="KW-0678">Repressor</keyword>
<evidence type="ECO:0000313" key="12">
    <source>
        <dbReference type="EMBL" id="RRT67058.1"/>
    </source>
</evidence>
<evidence type="ECO:0000256" key="8">
    <source>
        <dbReference type="ARBA" id="ARBA00023242"/>
    </source>
</evidence>
<reference evidence="12 13" key="1">
    <citation type="journal article" date="2014" name="Agronomy (Basel)">
        <title>A Draft Genome Sequence for Ensete ventricosum, the Drought-Tolerant Tree Against Hunger.</title>
        <authorList>
            <person name="Harrison J."/>
            <person name="Moore K.A."/>
            <person name="Paszkiewicz K."/>
            <person name="Jones T."/>
            <person name="Grant M."/>
            <person name="Ambacheew D."/>
            <person name="Muzemil S."/>
            <person name="Studholme D.J."/>
        </authorList>
    </citation>
    <scope>NUCLEOTIDE SEQUENCE [LARGE SCALE GENOMIC DNA]</scope>
</reference>
<feature type="domain" description="PB1" evidence="11">
    <location>
        <begin position="16"/>
        <end position="70"/>
    </location>
</feature>
<evidence type="ECO:0000313" key="13">
    <source>
        <dbReference type="Proteomes" id="UP000287651"/>
    </source>
</evidence>
<evidence type="ECO:0000256" key="9">
    <source>
        <dbReference type="ARBA" id="ARBA00023294"/>
    </source>
</evidence>
<comment type="similarity">
    <text evidence="3 10">Belongs to the Aux/IAA family.</text>
</comment>
<protein>
    <recommendedName>
        <fullName evidence="10">Auxin-responsive protein</fullName>
    </recommendedName>
</protein>
<dbReference type="PROSITE" id="PS51745">
    <property type="entry name" value="PB1"/>
    <property type="match status" value="1"/>
</dbReference>
<dbReference type="GO" id="GO:0005634">
    <property type="term" value="C:nucleus"/>
    <property type="evidence" value="ECO:0007669"/>
    <property type="project" value="UniProtKB-SubCell"/>
</dbReference>
<evidence type="ECO:0000256" key="10">
    <source>
        <dbReference type="RuleBase" id="RU004549"/>
    </source>
</evidence>
<sequence length="70" mass="8112">MNSCRARKMETEDNSGIYVKVSMDGAPYLRKVDLRIYNGYKELRNALDDMMFISSCKRLRIMKGSEARGQ</sequence>
<keyword evidence="7 10" id="KW-0804">Transcription</keyword>
<dbReference type="GO" id="GO:0006355">
    <property type="term" value="P:regulation of DNA-templated transcription"/>
    <property type="evidence" value="ECO:0007669"/>
    <property type="project" value="InterPro"/>
</dbReference>
<gene>
    <name evidence="12" type="ORF">B296_00023108</name>
</gene>
<dbReference type="PANTHER" id="PTHR31734">
    <property type="entry name" value="AUXIN-RESPONSIVE PROTEIN IAA17"/>
    <property type="match status" value="1"/>
</dbReference>
<dbReference type="Gene3D" id="3.10.20.90">
    <property type="entry name" value="Phosphatidylinositol 3-kinase Catalytic Subunit, Chain A, domain 1"/>
    <property type="match status" value="1"/>
</dbReference>
<dbReference type="InterPro" id="IPR033389">
    <property type="entry name" value="AUX/IAA_dom"/>
</dbReference>
<dbReference type="GO" id="GO:0009734">
    <property type="term" value="P:auxin-activated signaling pathway"/>
    <property type="evidence" value="ECO:0007669"/>
    <property type="project" value="UniProtKB-UniRule"/>
</dbReference>
<evidence type="ECO:0000256" key="4">
    <source>
        <dbReference type="ARBA" id="ARBA00011726"/>
    </source>
</evidence>
<name>A0A426ZSY4_ENSVE</name>
<proteinExistence type="inferred from homology"/>
<keyword evidence="8 10" id="KW-0539">Nucleus</keyword>
<dbReference type="InterPro" id="IPR003311">
    <property type="entry name" value="AUX_IAA"/>
</dbReference>